<evidence type="ECO:0008006" key="6">
    <source>
        <dbReference type="Google" id="ProtNLM"/>
    </source>
</evidence>
<feature type="region of interest" description="Disordered" evidence="2">
    <location>
        <begin position="255"/>
        <end position="337"/>
    </location>
</feature>
<proteinExistence type="predicted"/>
<evidence type="ECO:0000256" key="1">
    <source>
        <dbReference type="ARBA" id="ARBA00023002"/>
    </source>
</evidence>
<feature type="transmembrane region" description="Helical" evidence="3">
    <location>
        <begin position="43"/>
        <end position="65"/>
    </location>
</feature>
<comment type="caution">
    <text evidence="4">The sequence shown here is derived from an EMBL/GenBank/DDBJ whole genome shotgun (WGS) entry which is preliminary data.</text>
</comment>
<dbReference type="PANTHER" id="PTHR11972">
    <property type="entry name" value="NADPH OXIDASE"/>
    <property type="match status" value="1"/>
</dbReference>
<feature type="transmembrane region" description="Helical" evidence="3">
    <location>
        <begin position="147"/>
        <end position="172"/>
    </location>
</feature>
<keyword evidence="3" id="KW-0812">Transmembrane</keyword>
<reference evidence="4" key="1">
    <citation type="submission" date="2023-10" db="EMBL/GenBank/DDBJ databases">
        <authorList>
            <person name="Chen Y."/>
            <person name="Shah S."/>
            <person name="Dougan E. K."/>
            <person name="Thang M."/>
            <person name="Chan C."/>
        </authorList>
    </citation>
    <scope>NUCLEOTIDE SEQUENCE [LARGE SCALE GENOMIC DNA]</scope>
</reference>
<evidence type="ECO:0000256" key="3">
    <source>
        <dbReference type="SAM" id="Phobius"/>
    </source>
</evidence>
<protein>
    <recommendedName>
        <fullName evidence="6">Glycerophosphocholine acyltransferase 1</fullName>
    </recommendedName>
</protein>
<feature type="transmembrane region" description="Helical" evidence="3">
    <location>
        <begin position="98"/>
        <end position="116"/>
    </location>
</feature>
<sequence>MAVGILPTLRSLHTALRGSGTMLRDWIPIDDPFNLQIKLGTLVGIWMCVYLGANLAIIGAVANGVRLQEDTFRAWGLTEEQMWSGTPVVNQLLTFKNFTGLLGLVLLVLLFVSALPRFDYAQKIYPCFRLCGGFKCYERTHMLWPLFYLIMILHGTSRLYVWLFFPLACYVLDKLLLLQRQLYPVVLFSARLVGRDILHLALEVPEGFSYTEGWPVHPPVLARGVAPVHADLRARGAAPVGAPAGAAGVRLVRRAAPARPGGRPEGGERPCERVGARAGLRRGVRAPGAAERHGQRAAEPDVQGCPREGHRPPRGRAHRPADGAAGGPSRTPGTRWP</sequence>
<feature type="compositionally biased region" description="Basic and acidic residues" evidence="2">
    <location>
        <begin position="265"/>
        <end position="275"/>
    </location>
</feature>
<evidence type="ECO:0000313" key="5">
    <source>
        <dbReference type="Proteomes" id="UP001189429"/>
    </source>
</evidence>
<evidence type="ECO:0000256" key="2">
    <source>
        <dbReference type="SAM" id="MobiDB-lite"/>
    </source>
</evidence>
<accession>A0ABN9UVQ4</accession>
<keyword evidence="3" id="KW-0472">Membrane</keyword>
<keyword evidence="1" id="KW-0560">Oxidoreductase</keyword>
<gene>
    <name evidence="4" type="ORF">PCOR1329_LOCUS52103</name>
</gene>
<dbReference type="PANTHER" id="PTHR11972:SF153">
    <property type="entry name" value="SUPEROXIDE-GENERATING NADPH OXIDASE HEAVY CHAIN SUBUNIT A"/>
    <property type="match status" value="1"/>
</dbReference>
<feature type="compositionally biased region" description="Basic and acidic residues" evidence="2">
    <location>
        <begin position="290"/>
        <end position="299"/>
    </location>
</feature>
<evidence type="ECO:0000313" key="4">
    <source>
        <dbReference type="EMBL" id="CAK0864149.1"/>
    </source>
</evidence>
<organism evidence="4 5">
    <name type="scientific">Prorocentrum cordatum</name>
    <dbReference type="NCBI Taxonomy" id="2364126"/>
    <lineage>
        <taxon>Eukaryota</taxon>
        <taxon>Sar</taxon>
        <taxon>Alveolata</taxon>
        <taxon>Dinophyceae</taxon>
        <taxon>Prorocentrales</taxon>
        <taxon>Prorocentraceae</taxon>
        <taxon>Prorocentrum</taxon>
    </lineage>
</organism>
<keyword evidence="5" id="KW-1185">Reference proteome</keyword>
<keyword evidence="3" id="KW-1133">Transmembrane helix</keyword>
<dbReference type="InterPro" id="IPR050369">
    <property type="entry name" value="RBOH/FRE"/>
</dbReference>
<dbReference type="EMBL" id="CAUYUJ010016335">
    <property type="protein sequence ID" value="CAK0864149.1"/>
    <property type="molecule type" value="Genomic_DNA"/>
</dbReference>
<dbReference type="Proteomes" id="UP001189429">
    <property type="component" value="Unassembled WGS sequence"/>
</dbReference>
<name>A0ABN9UVQ4_9DINO</name>